<dbReference type="SMART" id="SM00306">
    <property type="entry name" value="HintN"/>
    <property type="match status" value="1"/>
</dbReference>
<dbReference type="Pfam" id="PF04567">
    <property type="entry name" value="RNA_pol_Rpb2_5"/>
    <property type="match status" value="1"/>
</dbReference>
<evidence type="ECO:0000256" key="3">
    <source>
        <dbReference type="ARBA" id="ARBA00022679"/>
    </source>
</evidence>
<evidence type="ECO:0000256" key="12">
    <source>
        <dbReference type="RuleBase" id="RU363031"/>
    </source>
</evidence>
<dbReference type="Gene3D" id="3.90.1800.10">
    <property type="entry name" value="RNA polymerase alpha subunit dimerisation domain"/>
    <property type="match status" value="1"/>
</dbReference>
<dbReference type="InterPro" id="IPR007121">
    <property type="entry name" value="RNA_pol_bsu_CS"/>
</dbReference>
<dbReference type="InterPro" id="IPR004042">
    <property type="entry name" value="Intein_endonuc_central"/>
</dbReference>
<dbReference type="InterPro" id="IPR036844">
    <property type="entry name" value="Hint_dom_sf"/>
</dbReference>
<evidence type="ECO:0000256" key="7">
    <source>
        <dbReference type="ARBA" id="ARBA00022813"/>
    </source>
</evidence>
<dbReference type="Gene3D" id="3.90.1100.10">
    <property type="match status" value="2"/>
</dbReference>
<evidence type="ECO:0000256" key="9">
    <source>
        <dbReference type="ARBA" id="ARBA00023000"/>
    </source>
</evidence>
<reference evidence="14" key="1">
    <citation type="journal article" date="2019" name="MBio">
        <title>Virus Genomes from Deep Sea Sediments Expand the Ocean Megavirome and Support Independent Origins of Viral Gigantism.</title>
        <authorList>
            <person name="Backstrom D."/>
            <person name="Yutin N."/>
            <person name="Jorgensen S.L."/>
            <person name="Dharamshi J."/>
            <person name="Homa F."/>
            <person name="Zaremba-Niedwiedzka K."/>
            <person name="Spang A."/>
            <person name="Wolf Y.I."/>
            <person name="Koonin E.V."/>
            <person name="Ettema T.J."/>
        </authorList>
    </citation>
    <scope>NUCLEOTIDE SEQUENCE</scope>
</reference>
<dbReference type="InterPro" id="IPR007647">
    <property type="entry name" value="RNA_pol_Rpb2_5"/>
</dbReference>
<evidence type="ECO:0000256" key="11">
    <source>
        <dbReference type="ARBA" id="ARBA00048552"/>
    </source>
</evidence>
<name>A0A481Z1R8_9VIRU</name>
<evidence type="ECO:0000256" key="2">
    <source>
        <dbReference type="ARBA" id="ARBA00022478"/>
    </source>
</evidence>
<dbReference type="InterPro" id="IPR006141">
    <property type="entry name" value="Intein_N"/>
</dbReference>
<dbReference type="InterPro" id="IPR007120">
    <property type="entry name" value="DNA-dir_RNAP_su2_dom"/>
</dbReference>
<dbReference type="InterPro" id="IPR037033">
    <property type="entry name" value="DNA-dir_RNAP_su2_hyb_sf"/>
</dbReference>
<accession>A0A481Z1R8</accession>
<dbReference type="CDD" id="cd00081">
    <property type="entry name" value="Hint"/>
    <property type="match status" value="1"/>
</dbReference>
<dbReference type="CDD" id="cd00653">
    <property type="entry name" value="RNA_pol_B_RPB2"/>
    <property type="match status" value="1"/>
</dbReference>
<dbReference type="PROSITE" id="PS50817">
    <property type="entry name" value="INTEIN_N_TER"/>
    <property type="match status" value="1"/>
</dbReference>
<dbReference type="EC" id="2.7.7.6" evidence="12"/>
<dbReference type="GO" id="GO:0003899">
    <property type="term" value="F:DNA-directed RNA polymerase activity"/>
    <property type="evidence" value="ECO:0007669"/>
    <property type="project" value="UniProtKB-EC"/>
</dbReference>
<organism evidence="14">
    <name type="scientific">Mimivirus LCMiAC01</name>
    <dbReference type="NCBI Taxonomy" id="2506608"/>
    <lineage>
        <taxon>Viruses</taxon>
        <taxon>Varidnaviria</taxon>
        <taxon>Bamfordvirae</taxon>
        <taxon>Nucleocytoviricota</taxon>
        <taxon>Megaviricetes</taxon>
        <taxon>Imitervirales</taxon>
        <taxon>Mimiviridae</taxon>
        <taxon>Klosneuvirinae</taxon>
    </lineage>
</organism>
<dbReference type="Pfam" id="PF04565">
    <property type="entry name" value="RNA_pol_Rpb2_3"/>
    <property type="match status" value="2"/>
</dbReference>
<dbReference type="Gene3D" id="2.40.50.150">
    <property type="match status" value="1"/>
</dbReference>
<dbReference type="InterPro" id="IPR007642">
    <property type="entry name" value="RNA_pol_Rpb2_2"/>
</dbReference>
<keyword evidence="7" id="KW-0068">Autocatalytic cleavage</keyword>
<evidence type="ECO:0000256" key="5">
    <source>
        <dbReference type="ARBA" id="ARBA00022723"/>
    </source>
</evidence>
<evidence type="ECO:0000256" key="8">
    <source>
        <dbReference type="ARBA" id="ARBA00022833"/>
    </source>
</evidence>
<evidence type="ECO:0000256" key="10">
    <source>
        <dbReference type="ARBA" id="ARBA00023163"/>
    </source>
</evidence>
<dbReference type="Gene3D" id="3.90.1110.10">
    <property type="entry name" value="RNA polymerase Rpb2, domain 2"/>
    <property type="match status" value="1"/>
</dbReference>
<dbReference type="Pfam" id="PF14890">
    <property type="entry name" value="Intein_splicing"/>
    <property type="match status" value="1"/>
</dbReference>
<dbReference type="InterPro" id="IPR007641">
    <property type="entry name" value="RNA_pol_Rpb2_7"/>
</dbReference>
<sequence>MKNTKKNKKATAAKNKTSQNKTLDINDSYKIADLFFKQSRVLYKHHFDSYDKFIDDDIRSLLTNGNNIFFVQLTKDKTYTYKFEYSDISLSPPIISATDEIMYPQDARDNNLTYASNLIATIKQIQEITDINTGKIIRKQVGNPEYRYPIATIPIMVRSKYCSLNFKGNIDKRECIYDPGGYFIINGSEKAVMSIERMAYNKAFVFVKKDQRRKLYRVMVVSKLYGYNKMNQIITIYLKKNKLLTIKVPILNEIPVFILFRALGIESDKDIVNTIVYDENDTEMMNLVRISLENSVTENSKMKIVTREEALLYLLNKMRLLKRYSETDPKDKKLQKKMDLEEQLQTKFLPHIDNDVFHKAYYLGYMINRLLNCFLGRIDPDERDSYLNKRVDTPGELLFELFRQHYKKMLNSCRKFFGKRNNDNENPRPIINQIKPSIIESGLNNALLSGNWGNRKGVAQVLQRLSYPKTIATLRRVNAPTVDASTNKLTSPRHIHGTQTGFICVIGDTEVLLSDGITTKKIKDFTNNDTVMTVSKKDLSEEPSQIKNLFCKMPDKLLKITTISGREFKCTPDHPLLTKTNNGYEMVKAGELKKNDFVIIKHMVKHIDIKKDTELIIKSKDVPKQYRLDLIKLHLLDRKLTQMETDILARLLGASITDGHIGKRHIKTKEYYESSFCVGEEHDVFQIIDDVMKLGFSCPFVRRRITHFKDITYHTWEVGKNGAFACLLMLVGGFVGKKTEQKRVLPQWLLNANLRTKREFLSAFQGGDGGRVSIQSNNPAWKISLNRTHQFTSKKYLNDTINYMQSISDMFKEYDIITRVEHKKDDRGKKYMTMLVFDCSIDNISKYIDIIGYRYCCEKQRNSNIAIEYIKHKKHILDEKRKKHIKIINTHKNKSVKSLHEETGIGIRRIYRIIKSFEKNGSYETKVYDLIGYDEFCKKYREPYDKVSIAIESIEEIEPEMVYDFTTKSNNHSFYGSSFAISNCPVETPEGHKVGLVKNLALLATLSILLRSQLKLIRKYILENIVDIVDIPSNKLGRYAKVFFNGEWLGMTKYPRKLYNSLKEMKLYNKIDRHASIVHAMRPEIGLNEIRVWCDGGRFIRPILRVKNNELVITKKIIDSIEIDSPGGVAEINSWNELLAKHPEVIEYIDPEETANALIAMYPKDVVAEHKRMIKSSKLAAKKVIKDNYSVENRYDEMMFVEYTHCEVHPTMLFGIVANNIPFMNHNQGPRNMYQYSQVQQAIGIYTTSHRYRLDISHLLYHPFKPLVTTRSMKYIHTDILPSSENIIVAIMCYTGYNQEDSVIINQSAVDRGLFRSIKLKKYSTDIKKNQSTSQDDIFIKPERSEVIGMKSGSYDKLNVKGFAPEETVVVKGDIIIGKVSPIQPVGSSNKSLKDKSEVYKENVPGVIDKVWTNIYNREGYEMKKMRIRSERIPIIGDKMCSRHGQKGTIGILLRASDMPFTKNGLQPDLIMNPNAMPSRMTFGQFIECLGGKIGALSGREIDGTPFNDLDVEAMKEELESYGFKGDGTEYMYNGMTGKKLKVEIFIGPLPYQRLKHQVSDKIHARARGPVQLLTRQAPEGRSRDGGLRFGEMERDCVLAHGMARFLKERMLETADLYTTYFCGVCGLFAQRMLRRDNRPYATKKDIWYCPACKNKTNVHKVRIPYAFKLLLQELMAMSIAPRVRIKENRFVD</sequence>
<evidence type="ECO:0000256" key="1">
    <source>
        <dbReference type="ARBA" id="ARBA00006835"/>
    </source>
</evidence>
<dbReference type="InterPro" id="IPR015712">
    <property type="entry name" value="DNA-dir_RNA_pol_su2"/>
</dbReference>
<dbReference type="Pfam" id="PF04560">
    <property type="entry name" value="RNA_pol_Rpb2_7"/>
    <property type="match status" value="1"/>
</dbReference>
<dbReference type="Gene3D" id="2.40.270.10">
    <property type="entry name" value="DNA-directed RNA polymerase, subunit 2, domain 6"/>
    <property type="match status" value="1"/>
</dbReference>
<dbReference type="Gene3D" id="3.10.28.10">
    <property type="entry name" value="Homing endonucleases"/>
    <property type="match status" value="1"/>
</dbReference>
<protein>
    <recommendedName>
        <fullName evidence="12">DNA-directed RNA polymerase subunit beta</fullName>
        <ecNumber evidence="12">2.7.7.6</ecNumber>
    </recommendedName>
</protein>
<evidence type="ECO:0000313" key="14">
    <source>
        <dbReference type="EMBL" id="QBK88636.1"/>
    </source>
</evidence>
<dbReference type="InterPro" id="IPR027434">
    <property type="entry name" value="Homing_endonucl"/>
</dbReference>
<dbReference type="Pfam" id="PF04566">
    <property type="entry name" value="RNA_pol_Rpb2_4"/>
    <property type="match status" value="1"/>
</dbReference>
<keyword evidence="4 12" id="KW-0548">Nucleotidyltransferase</keyword>
<dbReference type="GO" id="GO:0000428">
    <property type="term" value="C:DNA-directed RNA polymerase complex"/>
    <property type="evidence" value="ECO:0007669"/>
    <property type="project" value="UniProtKB-KW"/>
</dbReference>
<keyword evidence="10 12" id="KW-0804">Transcription</keyword>
<feature type="domain" description="DOD-type homing endonuclease" evidence="13">
    <location>
        <begin position="730"/>
        <end position="816"/>
    </location>
</feature>
<dbReference type="InterPro" id="IPR007646">
    <property type="entry name" value="RNA_pol_Rpb2_4"/>
</dbReference>
<keyword evidence="3 12" id="KW-0808">Transferase</keyword>
<keyword evidence="5" id="KW-0479">Metal-binding</keyword>
<dbReference type="InterPro" id="IPR003587">
    <property type="entry name" value="Hint_dom_N"/>
</dbReference>
<dbReference type="EMBL" id="MK500394">
    <property type="protein sequence ID" value="QBK88636.1"/>
    <property type="molecule type" value="Genomic_DNA"/>
</dbReference>
<dbReference type="PROSITE" id="PS50819">
    <property type="entry name" value="INTEIN_ENDONUCLEASE"/>
    <property type="match status" value="1"/>
</dbReference>
<comment type="catalytic activity">
    <reaction evidence="11 12">
        <text>RNA(n) + a ribonucleoside 5'-triphosphate = RNA(n+1) + diphosphate</text>
        <dbReference type="Rhea" id="RHEA:21248"/>
        <dbReference type="Rhea" id="RHEA-COMP:14527"/>
        <dbReference type="Rhea" id="RHEA-COMP:17342"/>
        <dbReference type="ChEBI" id="CHEBI:33019"/>
        <dbReference type="ChEBI" id="CHEBI:61557"/>
        <dbReference type="ChEBI" id="CHEBI:140395"/>
        <dbReference type="EC" id="2.7.7.6"/>
    </reaction>
</comment>
<dbReference type="Pfam" id="PF04561">
    <property type="entry name" value="RNA_pol_Rpb2_2"/>
    <property type="match status" value="1"/>
</dbReference>
<dbReference type="NCBIfam" id="TIGR01445">
    <property type="entry name" value="intein_Nterm"/>
    <property type="match status" value="1"/>
</dbReference>
<keyword evidence="2 12" id="KW-0240">DNA-directed RNA polymerase</keyword>
<dbReference type="InterPro" id="IPR007644">
    <property type="entry name" value="RNA_pol_bsu_protrusion"/>
</dbReference>
<dbReference type="PANTHER" id="PTHR20856">
    <property type="entry name" value="DNA-DIRECTED RNA POLYMERASE I SUBUNIT 2"/>
    <property type="match status" value="1"/>
</dbReference>
<comment type="similarity">
    <text evidence="1 12">Belongs to the RNA polymerase beta chain family.</text>
</comment>
<dbReference type="InterPro" id="IPR014724">
    <property type="entry name" value="RNA_pol_RPB2_OB-fold"/>
</dbReference>
<dbReference type="GO" id="GO:0004519">
    <property type="term" value="F:endonuclease activity"/>
    <property type="evidence" value="ECO:0007669"/>
    <property type="project" value="InterPro"/>
</dbReference>
<dbReference type="InterPro" id="IPR037034">
    <property type="entry name" value="RNA_pol_Rpb2_2_sf"/>
</dbReference>
<comment type="function">
    <text evidence="12">DNA-dependent RNA polymerase catalyzes the transcription of DNA into RNA using the four ribonucleoside triphosphates as substrates.</text>
</comment>
<dbReference type="GO" id="GO:0006351">
    <property type="term" value="P:DNA-templated transcription"/>
    <property type="evidence" value="ECO:0007669"/>
    <property type="project" value="InterPro"/>
</dbReference>
<proteinExistence type="inferred from homology"/>
<dbReference type="Pfam" id="PF00562">
    <property type="entry name" value="RNA_pol_Rpb2_6"/>
    <property type="match status" value="1"/>
</dbReference>
<dbReference type="Gene3D" id="3.90.1070.20">
    <property type="match status" value="1"/>
</dbReference>
<evidence type="ECO:0000259" key="13">
    <source>
        <dbReference type="PROSITE" id="PS50819"/>
    </source>
</evidence>
<dbReference type="InterPro" id="IPR007645">
    <property type="entry name" value="RNA_pol_Rpb2_3"/>
</dbReference>
<dbReference type="SUPFAM" id="SSF51294">
    <property type="entry name" value="Hedgehog/intein (Hint) domain"/>
    <property type="match status" value="1"/>
</dbReference>
<evidence type="ECO:0000256" key="4">
    <source>
        <dbReference type="ARBA" id="ARBA00022695"/>
    </source>
</evidence>
<evidence type="ECO:0000256" key="6">
    <source>
        <dbReference type="ARBA" id="ARBA00022771"/>
    </source>
</evidence>
<dbReference type="GO" id="GO:0016539">
    <property type="term" value="P:intein-mediated protein splicing"/>
    <property type="evidence" value="ECO:0007669"/>
    <property type="project" value="InterPro"/>
</dbReference>
<dbReference type="Pfam" id="PF04563">
    <property type="entry name" value="RNA_pol_Rpb2_1"/>
    <property type="match status" value="1"/>
</dbReference>
<gene>
    <name evidence="14" type="ORF">LCMiAC01_03140</name>
</gene>
<dbReference type="GO" id="GO:0003677">
    <property type="term" value="F:DNA binding"/>
    <property type="evidence" value="ECO:0007669"/>
    <property type="project" value="InterPro"/>
</dbReference>
<dbReference type="SUPFAM" id="SSF64484">
    <property type="entry name" value="beta and beta-prime subunits of DNA dependent RNA-polymerase"/>
    <property type="match status" value="2"/>
</dbReference>
<dbReference type="GO" id="GO:0032549">
    <property type="term" value="F:ribonucleoside binding"/>
    <property type="evidence" value="ECO:0007669"/>
    <property type="project" value="InterPro"/>
</dbReference>
<keyword evidence="9" id="KW-0651">Protein splicing</keyword>
<keyword evidence="6" id="KW-0863">Zinc-finger</keyword>
<dbReference type="PROSITE" id="PS01166">
    <property type="entry name" value="RNA_POL_BETA"/>
    <property type="match status" value="1"/>
</dbReference>
<dbReference type="GO" id="GO:0008270">
    <property type="term" value="F:zinc ion binding"/>
    <property type="evidence" value="ECO:0007669"/>
    <property type="project" value="UniProtKB-KW"/>
</dbReference>
<keyword evidence="8" id="KW-0862">Zinc</keyword>